<dbReference type="PANTHER" id="PTHR10159">
    <property type="entry name" value="DUAL SPECIFICITY PROTEIN PHOSPHATASE"/>
    <property type="match status" value="1"/>
</dbReference>
<feature type="domain" description="Tyrosine specific protein phosphatases" evidence="7">
    <location>
        <begin position="360"/>
        <end position="418"/>
    </location>
</feature>
<sequence>MSSSKVIVIERPEKSENFSHDEISNTCGMIKAEILLSRLRKAKELSSDSHLIIVDMRETRLYQSGHILTARSANCYTKTMAKRAIQSWDIWYTETHGCPAPYTESPVSFISQISLVKPAIVVYDQRSDFVSTSTLKDKKVRAELHFISALLARGNRVYMIDGGFEAFRSLQDAHEFIDRNIPLFINYITTDDSSCSDAASPSLSDNSEASSIVSRVFNDNVISLNGNNNNINTNNKLLLDDISCYKLDNFESNDTEKLISCLKDCSRDETLVVRIKQTPLRVNEIQQNNDDVLSASISQILPFLYLGNARDSQDVDLIRQLNVTHIINVTDSLPMPFRKLNRIQYLHIPASDTTKQNLLPSFDRAVQFIEKARKHNGIVLVHCLAGVSRSVAVVIAYLLYNNRGLNVYKALEFVQARRSVAGPNLHFMGQLQAYYHDLHSRKSNIFTDKFNMKSKDKLTKRNSAENLTGKLKRNNLPRSVSLSSNWIQSQSRSSVLCKVSSSSNSTTPGYVTSTLSIYDLGNIKINSKRPINSTWSVSTTCTNRKRSLVRKCSHESDKPSVIPIKTQK</sequence>
<dbReference type="EC" id="3.1.3.48" evidence="2"/>
<dbReference type="GO" id="GO:0017017">
    <property type="term" value="F:MAP kinase tyrosine/serine/threonine phosphatase activity"/>
    <property type="evidence" value="ECO:0007669"/>
    <property type="project" value="TreeGrafter"/>
</dbReference>
<evidence type="ECO:0000256" key="3">
    <source>
        <dbReference type="ARBA" id="ARBA00022801"/>
    </source>
</evidence>
<evidence type="ECO:0000259" key="7">
    <source>
        <dbReference type="PROSITE" id="PS50056"/>
    </source>
</evidence>
<dbReference type="PROSITE" id="PS50056">
    <property type="entry name" value="TYR_PHOSPHATASE_2"/>
    <property type="match status" value="1"/>
</dbReference>
<protein>
    <recommendedName>
        <fullName evidence="2">protein-tyrosine-phosphatase</fullName>
        <ecNumber evidence="2">3.1.3.48</ecNumber>
    </recommendedName>
</protein>
<dbReference type="Proteomes" id="UP000290809">
    <property type="component" value="Unassembled WGS sequence"/>
</dbReference>
<dbReference type="InterPro" id="IPR001763">
    <property type="entry name" value="Rhodanese-like_dom"/>
</dbReference>
<keyword evidence="4" id="KW-0904">Protein phosphatase</keyword>
<dbReference type="EMBL" id="QMKO01001910">
    <property type="protein sequence ID" value="RTG85777.1"/>
    <property type="molecule type" value="Genomic_DNA"/>
</dbReference>
<dbReference type="Gene3D" id="3.40.250.10">
    <property type="entry name" value="Rhodanese-like domain"/>
    <property type="match status" value="1"/>
</dbReference>
<evidence type="ECO:0000259" key="6">
    <source>
        <dbReference type="PROSITE" id="PS50054"/>
    </source>
</evidence>
<dbReference type="SUPFAM" id="SSF52799">
    <property type="entry name" value="(Phosphotyrosine protein) phosphatases II"/>
    <property type="match status" value="1"/>
</dbReference>
<dbReference type="CDD" id="cd14498">
    <property type="entry name" value="DSP"/>
    <property type="match status" value="1"/>
</dbReference>
<feature type="domain" description="Tyrosine-protein phosphatase" evidence="6">
    <location>
        <begin position="296"/>
        <end position="440"/>
    </location>
</feature>
<evidence type="ECO:0000256" key="2">
    <source>
        <dbReference type="ARBA" id="ARBA00013064"/>
    </source>
</evidence>
<dbReference type="GO" id="GO:0043409">
    <property type="term" value="P:negative regulation of MAPK cascade"/>
    <property type="evidence" value="ECO:0007669"/>
    <property type="project" value="TreeGrafter"/>
</dbReference>
<keyword evidence="5" id="KW-0472">Membrane</keyword>
<dbReference type="GO" id="GO:0005737">
    <property type="term" value="C:cytoplasm"/>
    <property type="evidence" value="ECO:0007669"/>
    <property type="project" value="TreeGrafter"/>
</dbReference>
<evidence type="ECO:0000256" key="4">
    <source>
        <dbReference type="ARBA" id="ARBA00022912"/>
    </source>
</evidence>
<dbReference type="Pfam" id="PF00782">
    <property type="entry name" value="DSPc"/>
    <property type="match status" value="1"/>
</dbReference>
<dbReference type="SUPFAM" id="SSF52821">
    <property type="entry name" value="Rhodanese/Cell cycle control phosphatase"/>
    <property type="match status" value="1"/>
</dbReference>
<dbReference type="Gene3D" id="3.90.190.10">
    <property type="entry name" value="Protein tyrosine phosphatase superfamily"/>
    <property type="match status" value="1"/>
</dbReference>
<dbReference type="InterPro" id="IPR036873">
    <property type="entry name" value="Rhodanese-like_dom_sf"/>
</dbReference>
<dbReference type="InterPro" id="IPR020422">
    <property type="entry name" value="TYR_PHOSPHATASE_DUAL_dom"/>
</dbReference>
<comment type="caution">
    <text evidence="8">The sequence shown here is derived from an EMBL/GenBank/DDBJ whole genome shotgun (WGS) entry which is preliminary data.</text>
</comment>
<dbReference type="AlphaFoldDB" id="A0A430QDI1"/>
<evidence type="ECO:0000313" key="9">
    <source>
        <dbReference type="Proteomes" id="UP000290809"/>
    </source>
</evidence>
<proteinExistence type="inferred from homology"/>
<feature type="transmembrane region" description="Helical" evidence="5">
    <location>
        <begin position="379"/>
        <end position="400"/>
    </location>
</feature>
<accession>A0A430QDI1</accession>
<keyword evidence="5" id="KW-1133">Transmembrane helix</keyword>
<dbReference type="InterPro" id="IPR000387">
    <property type="entry name" value="Tyr_Pase_dom"/>
</dbReference>
<keyword evidence="3" id="KW-0378">Hydrolase</keyword>
<dbReference type="PRINTS" id="PR01908">
    <property type="entry name" value="ADSPHPHTASE"/>
</dbReference>
<dbReference type="STRING" id="6184.A0A430QDI1"/>
<dbReference type="GO" id="GO:0008330">
    <property type="term" value="F:protein tyrosine/threonine phosphatase activity"/>
    <property type="evidence" value="ECO:0007669"/>
    <property type="project" value="TreeGrafter"/>
</dbReference>
<keyword evidence="9" id="KW-1185">Reference proteome</keyword>
<evidence type="ECO:0000256" key="1">
    <source>
        <dbReference type="ARBA" id="ARBA00008601"/>
    </source>
</evidence>
<reference evidence="8 9" key="1">
    <citation type="journal article" date="2019" name="PLoS Pathog.">
        <title>Genome sequence of the bovine parasite Schistosoma bovis Tanzania.</title>
        <authorList>
            <person name="Oey H."/>
            <person name="Zakrzewski M."/>
            <person name="Gobert G."/>
            <person name="Gravermann K."/>
            <person name="Stoye J."/>
            <person name="Jones M."/>
            <person name="Mcmanus D."/>
            <person name="Krause L."/>
        </authorList>
    </citation>
    <scope>NUCLEOTIDE SEQUENCE [LARGE SCALE GENOMIC DNA]</scope>
    <source>
        <strain evidence="8 9">TAN1997</strain>
    </source>
</reference>
<keyword evidence="5" id="KW-0812">Transmembrane</keyword>
<dbReference type="PROSITE" id="PS50054">
    <property type="entry name" value="TYR_PHOSPHATASE_DUAL"/>
    <property type="match status" value="1"/>
</dbReference>
<organism evidence="8 9">
    <name type="scientific">Schistosoma bovis</name>
    <name type="common">Blood fluke</name>
    <dbReference type="NCBI Taxonomy" id="6184"/>
    <lineage>
        <taxon>Eukaryota</taxon>
        <taxon>Metazoa</taxon>
        <taxon>Spiralia</taxon>
        <taxon>Lophotrochozoa</taxon>
        <taxon>Platyhelminthes</taxon>
        <taxon>Trematoda</taxon>
        <taxon>Digenea</taxon>
        <taxon>Strigeidida</taxon>
        <taxon>Schistosomatoidea</taxon>
        <taxon>Schistosomatidae</taxon>
        <taxon>Schistosoma</taxon>
    </lineage>
</organism>
<dbReference type="PANTHER" id="PTHR10159:SF519">
    <property type="entry name" value="DUAL SPECIFICITY PROTEIN PHOSPHATASE MPK3"/>
    <property type="match status" value="1"/>
</dbReference>
<evidence type="ECO:0000256" key="5">
    <source>
        <dbReference type="SAM" id="Phobius"/>
    </source>
</evidence>
<dbReference type="SMART" id="SM00404">
    <property type="entry name" value="PTPc_motif"/>
    <property type="match status" value="1"/>
</dbReference>
<evidence type="ECO:0000313" key="8">
    <source>
        <dbReference type="EMBL" id="RTG85777.1"/>
    </source>
</evidence>
<name>A0A430QDI1_SCHBO</name>
<comment type="similarity">
    <text evidence="1">Belongs to the protein-tyrosine phosphatase family. Non-receptor class dual specificity subfamily.</text>
</comment>
<dbReference type="InterPro" id="IPR029021">
    <property type="entry name" value="Prot-tyrosine_phosphatase-like"/>
</dbReference>
<dbReference type="Pfam" id="PF00581">
    <property type="entry name" value="Rhodanese"/>
    <property type="match status" value="1"/>
</dbReference>
<dbReference type="InterPro" id="IPR003595">
    <property type="entry name" value="Tyr_Pase_cat"/>
</dbReference>
<dbReference type="InterPro" id="IPR000340">
    <property type="entry name" value="Dual-sp_phosphatase_cat-dom"/>
</dbReference>
<gene>
    <name evidence="8" type="ORF">DC041_0002404</name>
</gene>
<dbReference type="GO" id="GO:0033550">
    <property type="term" value="F:MAP kinase tyrosine phosphatase activity"/>
    <property type="evidence" value="ECO:0007669"/>
    <property type="project" value="TreeGrafter"/>
</dbReference>
<dbReference type="SMART" id="SM00195">
    <property type="entry name" value="DSPc"/>
    <property type="match status" value="1"/>
</dbReference>